<dbReference type="PRINTS" id="PR00313">
    <property type="entry name" value="CABNDNGRPT"/>
</dbReference>
<evidence type="ECO:0000313" key="7">
    <source>
        <dbReference type="EMBL" id="MDF8332963.1"/>
    </source>
</evidence>
<dbReference type="SMART" id="SM00235">
    <property type="entry name" value="ZnMc"/>
    <property type="match status" value="1"/>
</dbReference>
<gene>
    <name evidence="7" type="ORF">POM99_07110</name>
</gene>
<dbReference type="InterPro" id="IPR011049">
    <property type="entry name" value="Serralysin-like_metalloprot_C"/>
</dbReference>
<evidence type="ECO:0000256" key="1">
    <source>
        <dbReference type="ARBA" id="ARBA00001913"/>
    </source>
</evidence>
<dbReference type="InterPro" id="IPR024079">
    <property type="entry name" value="MetalloPept_cat_dom_sf"/>
</dbReference>
<proteinExistence type="inferred from homology"/>
<evidence type="ECO:0000313" key="8">
    <source>
        <dbReference type="Proteomes" id="UP001222770"/>
    </source>
</evidence>
<dbReference type="Pfam" id="PF00353">
    <property type="entry name" value="HemolysinCabind"/>
    <property type="match status" value="1"/>
</dbReference>
<evidence type="ECO:0000259" key="6">
    <source>
        <dbReference type="SMART" id="SM00235"/>
    </source>
</evidence>
<keyword evidence="5" id="KW-0677">Repeat</keyword>
<dbReference type="InterPro" id="IPR006026">
    <property type="entry name" value="Peptidase_Metallo"/>
</dbReference>
<comment type="subcellular location">
    <subcellularLocation>
        <location evidence="2">Secreted</location>
    </subcellularLocation>
</comment>
<dbReference type="InterPro" id="IPR001343">
    <property type="entry name" value="Hemolysn_Ca-bd"/>
</dbReference>
<dbReference type="SUPFAM" id="SSF55486">
    <property type="entry name" value="Metalloproteases ('zincins'), catalytic domain"/>
    <property type="match status" value="1"/>
</dbReference>
<dbReference type="RefSeq" id="WP_277276170.1">
    <property type="nucleotide sequence ID" value="NZ_JAROCY010000005.1"/>
</dbReference>
<dbReference type="Gene3D" id="2.150.10.10">
    <property type="entry name" value="Serralysin-like metalloprotease, C-terminal"/>
    <property type="match status" value="2"/>
</dbReference>
<dbReference type="EMBL" id="JAROCY010000005">
    <property type="protein sequence ID" value="MDF8332963.1"/>
    <property type="molecule type" value="Genomic_DNA"/>
</dbReference>
<evidence type="ECO:0000256" key="5">
    <source>
        <dbReference type="ARBA" id="ARBA00022737"/>
    </source>
</evidence>
<dbReference type="InterPro" id="IPR034033">
    <property type="entry name" value="Serralysin-like"/>
</dbReference>
<comment type="cofactor">
    <cofactor evidence="1">
        <name>Ca(2+)</name>
        <dbReference type="ChEBI" id="CHEBI:29108"/>
    </cofactor>
</comment>
<dbReference type="InterPro" id="IPR018511">
    <property type="entry name" value="Hemolysin-typ_Ca-bd_CS"/>
</dbReference>
<comment type="similarity">
    <text evidence="3">Belongs to the peptidase M10B family.</text>
</comment>
<feature type="domain" description="Peptidase metallopeptidase" evidence="6">
    <location>
        <begin position="72"/>
        <end position="247"/>
    </location>
</feature>
<reference evidence="7 8" key="1">
    <citation type="submission" date="2023-03" db="EMBL/GenBank/DDBJ databases">
        <title>Novosphingobium cyanobacteriorum sp. nov., isolated from a eutrophic reservoir during the Microcystis bloom period.</title>
        <authorList>
            <person name="Kang M."/>
            <person name="Le V."/>
            <person name="Ko S.-R."/>
            <person name="Lee S.-A."/>
            <person name="Ahn C.-Y."/>
        </authorList>
    </citation>
    <scope>NUCLEOTIDE SEQUENCE [LARGE SCALE GENOMIC DNA]</scope>
    <source>
        <strain evidence="7 8">HBC54</strain>
    </source>
</reference>
<dbReference type="Gene3D" id="3.40.390.10">
    <property type="entry name" value="Collagenase (Catalytic Domain)"/>
    <property type="match status" value="1"/>
</dbReference>
<dbReference type="PROSITE" id="PS00330">
    <property type="entry name" value="HEMOLYSIN_CALCIUM"/>
    <property type="match status" value="1"/>
</dbReference>
<dbReference type="CDD" id="cd04277">
    <property type="entry name" value="ZnMc_serralysin_like"/>
    <property type="match status" value="1"/>
</dbReference>
<evidence type="ECO:0000256" key="4">
    <source>
        <dbReference type="ARBA" id="ARBA00022525"/>
    </source>
</evidence>
<keyword evidence="4" id="KW-0964">Secreted</keyword>
<protein>
    <submittedName>
        <fullName evidence="7">M10 family metallopeptidase C-terminal domain-containing protein</fullName>
    </submittedName>
</protein>
<name>A0ABT6CHJ1_9SPHN</name>
<comment type="caution">
    <text evidence="7">The sequence shown here is derived from an EMBL/GenBank/DDBJ whole genome shotgun (WGS) entry which is preliminary data.</text>
</comment>
<dbReference type="SUPFAM" id="SSF51120">
    <property type="entry name" value="beta-Roll"/>
    <property type="match status" value="1"/>
</dbReference>
<dbReference type="InterPro" id="IPR013858">
    <property type="entry name" value="Peptidase_M10B_C"/>
</dbReference>
<evidence type="ECO:0000256" key="3">
    <source>
        <dbReference type="ARBA" id="ARBA00009490"/>
    </source>
</evidence>
<evidence type="ECO:0000256" key="2">
    <source>
        <dbReference type="ARBA" id="ARBA00004613"/>
    </source>
</evidence>
<dbReference type="Pfam" id="PF08548">
    <property type="entry name" value="Peptidase_M10_C"/>
    <property type="match status" value="2"/>
</dbReference>
<accession>A0ABT6CHJ1</accession>
<dbReference type="Proteomes" id="UP001222770">
    <property type="component" value="Unassembled WGS sequence"/>
</dbReference>
<sequence length="551" mass="58751">MRAQDVLATNPDADIFEFRDVAGDASMPLPKFIAPLSSGTPGASLDNHVGEFFRGKPVLDLEGVKAHIDSGTVLKAPNGVITYSFADLSHLTNVYNNPNFGFTAGYGFSPFNAQQRTEARASIQLWDDLVAVKFVEKNGTGADIQFANSWDPAQAYAYYPGKQGYKFQSDVFVADPALNWTNAWFGFGGYGKTTLVHELGHTLGLSHPGQYNYDPNLDLTYANYAEYAQDSTQYSIMSYWAAEDTGGRIRDWNTLQFGNAQTPLVHDILTIQAKYGADPTTRVTDTTYGFNSNAGNVVYDFSKNAFPYLSIYDAGGKDTLDLSGFTASQQIDLHAGAFSSVGQAIPTEAVIDAARVELGLIRGAPFADRSQAFIDGLANPAIAANEADIARETGVSGVFTTEYLNLSIAYGTTIENAVGGSARDVIWGNQVANVLKGMAGDDVLNGFEGKDTLYGGAGKDTFQFHVVEKGDTIADFASGTDKIDLTHLGAKSPLEAGADLTWIGSAAFSGAAGELRFAGGHLLADLNGDKVADFDVTVIGSTVAQADVLFL</sequence>
<organism evidence="7 8">
    <name type="scientific">Novosphingobium cyanobacteriorum</name>
    <dbReference type="NCBI Taxonomy" id="3024215"/>
    <lineage>
        <taxon>Bacteria</taxon>
        <taxon>Pseudomonadati</taxon>
        <taxon>Pseudomonadota</taxon>
        <taxon>Alphaproteobacteria</taxon>
        <taxon>Sphingomonadales</taxon>
        <taxon>Sphingomonadaceae</taxon>
        <taxon>Novosphingobium</taxon>
    </lineage>
</organism>
<keyword evidence="8" id="KW-1185">Reference proteome</keyword>